<evidence type="ECO:0000313" key="2">
    <source>
        <dbReference type="EMBL" id="QIP43541.1"/>
    </source>
</evidence>
<proteinExistence type="predicted"/>
<feature type="signal peptide" evidence="1">
    <location>
        <begin position="1"/>
        <end position="21"/>
    </location>
</feature>
<organism evidence="2 3">
    <name type="scientific">Rhodococcus erythropolis</name>
    <name type="common">Arthrobacter picolinophilus</name>
    <dbReference type="NCBI Taxonomy" id="1833"/>
    <lineage>
        <taxon>Bacteria</taxon>
        <taxon>Bacillati</taxon>
        <taxon>Actinomycetota</taxon>
        <taxon>Actinomycetes</taxon>
        <taxon>Mycobacteriales</taxon>
        <taxon>Nocardiaceae</taxon>
        <taxon>Rhodococcus</taxon>
        <taxon>Rhodococcus erythropolis group</taxon>
    </lineage>
</organism>
<evidence type="ECO:0008006" key="4">
    <source>
        <dbReference type="Google" id="ProtNLM"/>
    </source>
</evidence>
<dbReference type="Proteomes" id="UP000502345">
    <property type="component" value="Chromosome"/>
</dbReference>
<dbReference type="RefSeq" id="WP_051720942.1">
    <property type="nucleotide sequence ID" value="NZ_CP050124.1"/>
</dbReference>
<feature type="chain" id="PRO_5038665802" description="Lipoprotein" evidence="1">
    <location>
        <begin position="22"/>
        <end position="169"/>
    </location>
</feature>
<sequence>MKRILFALVIPIALLVPSCSANEPAVAAISTTTTVVNEPAQTVTVNATDLANAIKAKVPEVVSVITYTESNDPNNLIGRPNGYTSAALLQDSRAQSTDLSNDSGVVIEVFATPEAAQKRSDYIQAILTASPILGSEWNHVSGASLMRVSGKLPPSANDEYTAAWNNGRP</sequence>
<evidence type="ECO:0000256" key="1">
    <source>
        <dbReference type="SAM" id="SignalP"/>
    </source>
</evidence>
<protein>
    <recommendedName>
        <fullName evidence="4">Lipoprotein</fullName>
    </recommendedName>
</protein>
<gene>
    <name evidence="2" type="ORF">G9444_6298</name>
</gene>
<evidence type="ECO:0000313" key="3">
    <source>
        <dbReference type="Proteomes" id="UP000502345"/>
    </source>
</evidence>
<keyword evidence="1" id="KW-0732">Signal</keyword>
<dbReference type="EMBL" id="CP050124">
    <property type="protein sequence ID" value="QIP43541.1"/>
    <property type="molecule type" value="Genomic_DNA"/>
</dbReference>
<reference evidence="2 3" key="1">
    <citation type="submission" date="2020-03" db="EMBL/GenBank/DDBJ databases">
        <title>Screen low temperature-resistant strains for efficient degradation of petroleum hydrocarbons under the low temperature.</title>
        <authorList>
            <person name="Wang Y."/>
            <person name="Chen J."/>
        </authorList>
    </citation>
    <scope>NUCLEOTIDE SEQUENCE [LARGE SCALE GENOMIC DNA]</scope>
    <source>
        <strain evidence="2 3">KB1</strain>
    </source>
</reference>
<accession>A0A6G9D3X1</accession>
<name>A0A6G9D3X1_RHOER</name>
<dbReference type="AlphaFoldDB" id="A0A6G9D3X1"/>